<feature type="signal peptide" evidence="11">
    <location>
        <begin position="1"/>
        <end position="25"/>
    </location>
</feature>
<dbReference type="GO" id="GO:0020037">
    <property type="term" value="F:heme binding"/>
    <property type="evidence" value="ECO:0007669"/>
    <property type="project" value="InterPro"/>
</dbReference>
<feature type="transmembrane region" description="Helical" evidence="10">
    <location>
        <begin position="607"/>
        <end position="632"/>
    </location>
</feature>
<evidence type="ECO:0000256" key="3">
    <source>
        <dbReference type="ARBA" id="ARBA00022617"/>
    </source>
</evidence>
<keyword evidence="7 9" id="KW-0408">Iron</keyword>
<feature type="transmembrane region" description="Helical" evidence="10">
    <location>
        <begin position="532"/>
        <end position="553"/>
    </location>
</feature>
<dbReference type="GO" id="GO:0033573">
    <property type="term" value="C:high-affinity iron permease complex"/>
    <property type="evidence" value="ECO:0007669"/>
    <property type="project" value="InterPro"/>
</dbReference>
<dbReference type="PANTHER" id="PTHR31632">
    <property type="entry name" value="IRON TRANSPORTER FTH1"/>
    <property type="match status" value="1"/>
</dbReference>
<dbReference type="InterPro" id="IPR004923">
    <property type="entry name" value="FTR1/Fip1/EfeU"/>
</dbReference>
<feature type="transmembrane region" description="Helical" evidence="10">
    <location>
        <begin position="386"/>
        <end position="410"/>
    </location>
</feature>
<keyword evidence="3 9" id="KW-0349">Heme</keyword>
<evidence type="ECO:0000259" key="12">
    <source>
        <dbReference type="PROSITE" id="PS51007"/>
    </source>
</evidence>
<keyword evidence="5 9" id="KW-0479">Metal-binding</keyword>
<keyword evidence="6 10" id="KW-1133">Transmembrane helix</keyword>
<evidence type="ECO:0000313" key="14">
    <source>
        <dbReference type="Proteomes" id="UP000290174"/>
    </source>
</evidence>
<feature type="domain" description="Cytochrome c" evidence="12">
    <location>
        <begin position="130"/>
        <end position="274"/>
    </location>
</feature>
<comment type="caution">
    <text evidence="13">The sequence shown here is derived from an EMBL/GenBank/DDBJ whole genome shotgun (WGS) entry which is preliminary data.</text>
</comment>
<feature type="transmembrane region" description="Helical" evidence="10">
    <location>
        <begin position="422"/>
        <end position="445"/>
    </location>
</feature>
<dbReference type="Proteomes" id="UP000290174">
    <property type="component" value="Unassembled WGS sequence"/>
</dbReference>
<organism evidence="13 14">
    <name type="scientific">Bradyrhizobium zhanjiangense</name>
    <dbReference type="NCBI Taxonomy" id="1325107"/>
    <lineage>
        <taxon>Bacteria</taxon>
        <taxon>Pseudomonadati</taxon>
        <taxon>Pseudomonadota</taxon>
        <taxon>Alphaproteobacteria</taxon>
        <taxon>Hyphomicrobiales</taxon>
        <taxon>Nitrobacteraceae</taxon>
        <taxon>Bradyrhizobium</taxon>
    </lineage>
</organism>
<dbReference type="Pfam" id="PF03239">
    <property type="entry name" value="FTR1"/>
    <property type="match status" value="1"/>
</dbReference>
<dbReference type="EMBL" id="RKMK01000005">
    <property type="protein sequence ID" value="RXH00944.1"/>
    <property type="molecule type" value="Genomic_DNA"/>
</dbReference>
<protein>
    <submittedName>
        <fullName evidence="13">Iron permease</fullName>
    </submittedName>
</protein>
<dbReference type="InterPro" id="IPR036909">
    <property type="entry name" value="Cyt_c-like_dom_sf"/>
</dbReference>
<evidence type="ECO:0000256" key="2">
    <source>
        <dbReference type="ARBA" id="ARBA00008333"/>
    </source>
</evidence>
<evidence type="ECO:0000256" key="8">
    <source>
        <dbReference type="ARBA" id="ARBA00023136"/>
    </source>
</evidence>
<dbReference type="GO" id="GO:0015093">
    <property type="term" value="F:ferrous iron transmembrane transporter activity"/>
    <property type="evidence" value="ECO:0007669"/>
    <property type="project" value="TreeGrafter"/>
</dbReference>
<reference evidence="13 14" key="1">
    <citation type="submission" date="2018-11" db="EMBL/GenBank/DDBJ databases">
        <title>Bradyrhizobium sp. nov., isolated from effective nodules of peanut in China.</title>
        <authorList>
            <person name="Li Y."/>
        </authorList>
    </citation>
    <scope>NUCLEOTIDE SEQUENCE [LARGE SCALE GENOMIC DNA]</scope>
    <source>
        <strain evidence="13 14">CCBAU 51770</strain>
    </source>
</reference>
<dbReference type="Gene3D" id="1.10.760.10">
    <property type="entry name" value="Cytochrome c-like domain"/>
    <property type="match status" value="1"/>
</dbReference>
<dbReference type="PROSITE" id="PS51007">
    <property type="entry name" value="CYTC"/>
    <property type="match status" value="1"/>
</dbReference>
<proteinExistence type="inferred from homology"/>
<dbReference type="SUPFAM" id="SSF46626">
    <property type="entry name" value="Cytochrome c"/>
    <property type="match status" value="1"/>
</dbReference>
<feature type="transmembrane region" description="Helical" evidence="10">
    <location>
        <begin position="457"/>
        <end position="474"/>
    </location>
</feature>
<evidence type="ECO:0000256" key="1">
    <source>
        <dbReference type="ARBA" id="ARBA00004141"/>
    </source>
</evidence>
<accession>A0A4Q0QU47</accession>
<keyword evidence="8 10" id="KW-0472">Membrane</keyword>
<dbReference type="GO" id="GO:0009055">
    <property type="term" value="F:electron transfer activity"/>
    <property type="evidence" value="ECO:0007669"/>
    <property type="project" value="InterPro"/>
</dbReference>
<evidence type="ECO:0000256" key="6">
    <source>
        <dbReference type="ARBA" id="ARBA00022989"/>
    </source>
</evidence>
<evidence type="ECO:0000256" key="9">
    <source>
        <dbReference type="PROSITE-ProRule" id="PRU00433"/>
    </source>
</evidence>
<feature type="transmembrane region" description="Helical" evidence="10">
    <location>
        <begin position="494"/>
        <end position="512"/>
    </location>
</feature>
<evidence type="ECO:0000256" key="10">
    <source>
        <dbReference type="SAM" id="Phobius"/>
    </source>
</evidence>
<evidence type="ECO:0000256" key="4">
    <source>
        <dbReference type="ARBA" id="ARBA00022692"/>
    </source>
</evidence>
<gene>
    <name evidence="13" type="ORF">EAS61_07820</name>
</gene>
<comment type="similarity">
    <text evidence="2">Belongs to the oxidase-dependent Fe transporter (OFeT) (TC 9.A.10.1) family.</text>
</comment>
<feature type="transmembrane region" description="Helical" evidence="10">
    <location>
        <begin position="565"/>
        <end position="587"/>
    </location>
</feature>
<evidence type="ECO:0000256" key="11">
    <source>
        <dbReference type="SAM" id="SignalP"/>
    </source>
</evidence>
<comment type="subcellular location">
    <subcellularLocation>
        <location evidence="1">Membrane</location>
        <topology evidence="1">Multi-pass membrane protein</topology>
    </subcellularLocation>
</comment>
<dbReference type="GO" id="GO:0046872">
    <property type="term" value="F:metal ion binding"/>
    <property type="evidence" value="ECO:0007669"/>
    <property type="project" value="UniProtKB-KW"/>
</dbReference>
<evidence type="ECO:0000313" key="13">
    <source>
        <dbReference type="EMBL" id="RXH00944.1"/>
    </source>
</evidence>
<sequence length="638" mass="67763">MLSLPPRLAVLATLVALVFCGAARAETSDVETTWRLLDYIAVDYAGAVSHGSVLSPSEYAEQNEFAATVAAKIAALPPKPERQALATEAARLQRAIADKSDAEQVAAIAHGLAAALLATYPVPLAPNKVPDFARGAALFGQNCAACHGDAGDGHGPDAVKLDTPPIAFTDGERARQRSVFALYQVITQGLDGTAMPSFDGLPTDDRWALALYASHFAFVDAAAAEGERLWKQDASLHRLVPDLKTLVGTTPAALASKIGQDKADALMAYLRRHPETVTQQQTGSLSLVRGRLTESLAAYRAGDRQHAGELALSAYLDGFEPVEPALGARNRALLERIEGAMGDYRAAIQSGENADALADRVQVLDDLFDDAEASLSPNAASGLSTFLGAATILLREGLEALLIVVAMIAFLRKAERMEVMPYVHAGWVGALVAGFLTWVVATWVIGISGASRELTEGFGSVIAAVVLLSVGIWMHGKAQADQWQRYIRERMAKALSGGSAWFLFGLAFIVVYREVFETILFYAALWTQGNGGVILAGALSACAALALIAWAMLRYSRRLPIGKFFTYSSWLMAVLTVVLAGKGIAALQEAGIVSIAPLRLVPRISLVGLFPTTQTVAAQLLMIAALAIGFGLNRRKVA</sequence>
<dbReference type="AlphaFoldDB" id="A0A4Q0QU47"/>
<dbReference type="Pfam" id="PF13442">
    <property type="entry name" value="Cytochrome_CBB3"/>
    <property type="match status" value="1"/>
</dbReference>
<name>A0A4Q0QU47_9BRAD</name>
<evidence type="ECO:0000256" key="7">
    <source>
        <dbReference type="ARBA" id="ARBA00023004"/>
    </source>
</evidence>
<keyword evidence="4 10" id="KW-0812">Transmembrane</keyword>
<keyword evidence="11" id="KW-0732">Signal</keyword>
<dbReference type="InterPro" id="IPR009056">
    <property type="entry name" value="Cyt_c-like_dom"/>
</dbReference>
<evidence type="ECO:0000256" key="5">
    <source>
        <dbReference type="ARBA" id="ARBA00022723"/>
    </source>
</evidence>
<feature type="chain" id="PRO_5020562316" evidence="11">
    <location>
        <begin position="26"/>
        <end position="638"/>
    </location>
</feature>
<dbReference type="PANTHER" id="PTHR31632:SF2">
    <property type="entry name" value="PLASMA MEMBRANE IRON PERMEASE"/>
    <property type="match status" value="1"/>
</dbReference>